<reference evidence="9 10" key="1">
    <citation type="submission" date="2017-10" db="EMBL/GenBank/DDBJ databases">
        <title>Genomics of the genus Arcobacter.</title>
        <authorList>
            <person name="Perez-Cataluna A."/>
            <person name="Figueras M.J."/>
        </authorList>
    </citation>
    <scope>NUCLEOTIDE SEQUENCE [LARGE SCALE GENOMIC DNA]</scope>
    <source>
        <strain evidence="9 10">DSM 24636</strain>
    </source>
</reference>
<dbReference type="InterPro" id="IPR001094">
    <property type="entry name" value="Flavdoxin-like"/>
</dbReference>
<dbReference type="PROSITE" id="PS50902">
    <property type="entry name" value="FLAVODOXIN_LIKE"/>
    <property type="match status" value="1"/>
</dbReference>
<dbReference type="Pfam" id="PF00258">
    <property type="entry name" value="Flavodoxin_1"/>
    <property type="match status" value="1"/>
</dbReference>
<dbReference type="PANTHER" id="PTHR42809:SF1">
    <property type="entry name" value="FLAVODOXIN 1"/>
    <property type="match status" value="1"/>
</dbReference>
<gene>
    <name evidence="9" type="ORF">CRV06_06920</name>
</gene>
<proteinExistence type="inferred from homology"/>
<keyword evidence="10" id="KW-1185">Reference proteome</keyword>
<sequence>MDKIGLFYGSDTGTTEEIVEKIKDAFSKEISLHNIAESSKEDMEKYDKLILASSTWGDGDLQADWEDFENNLENIDFSNRTVALVGLGDQEGYDDSFCNALGHLYNHVKDAKIIGKTSTDGYEFEESTAVVDGEFIGLVLDEDNQNDLTDKRIETWIKQIEPLF</sequence>
<protein>
    <recommendedName>
        <fullName evidence="7">Flavodoxin</fullName>
    </recommendedName>
</protein>
<comment type="caution">
    <text evidence="9">The sequence shown here is derived from an EMBL/GenBank/DDBJ whole genome shotgun (WGS) entry which is preliminary data.</text>
</comment>
<dbReference type="NCBIfam" id="TIGR01752">
    <property type="entry name" value="flav_long"/>
    <property type="match status" value="1"/>
</dbReference>
<comment type="cofactor">
    <cofactor evidence="1 7">
        <name>FMN</name>
        <dbReference type="ChEBI" id="CHEBI:58210"/>
    </cofactor>
</comment>
<dbReference type="Proteomes" id="UP000290191">
    <property type="component" value="Unassembled WGS sequence"/>
</dbReference>
<evidence type="ECO:0000256" key="7">
    <source>
        <dbReference type="PIRNR" id="PIRNR038996"/>
    </source>
</evidence>
<dbReference type="PRINTS" id="PR00369">
    <property type="entry name" value="FLAVODOXIN"/>
</dbReference>
<keyword evidence="4 7" id="KW-0285">Flavoprotein</keyword>
<name>A0A4Q0Y4Z5_9BACT</name>
<accession>A0A4Q0Y4Z5</accession>
<evidence type="ECO:0000259" key="8">
    <source>
        <dbReference type="PROSITE" id="PS50902"/>
    </source>
</evidence>
<dbReference type="AlphaFoldDB" id="A0A4Q0Y4Z5"/>
<dbReference type="EMBL" id="PDKO01000004">
    <property type="protein sequence ID" value="RXJ63401.1"/>
    <property type="molecule type" value="Genomic_DNA"/>
</dbReference>
<dbReference type="OrthoDB" id="359268at2"/>
<dbReference type="RefSeq" id="WP_129081898.1">
    <property type="nucleotide sequence ID" value="NZ_CP041070.1"/>
</dbReference>
<keyword evidence="3 7" id="KW-0813">Transport</keyword>
<keyword evidence="6 7" id="KW-0249">Electron transport</keyword>
<evidence type="ECO:0000256" key="6">
    <source>
        <dbReference type="ARBA" id="ARBA00022982"/>
    </source>
</evidence>
<evidence type="ECO:0000313" key="9">
    <source>
        <dbReference type="EMBL" id="RXJ63401.1"/>
    </source>
</evidence>
<dbReference type="Gene3D" id="3.40.50.360">
    <property type="match status" value="1"/>
</dbReference>
<comment type="similarity">
    <text evidence="2 7">Belongs to the flavodoxin family.</text>
</comment>
<evidence type="ECO:0000256" key="5">
    <source>
        <dbReference type="ARBA" id="ARBA00022643"/>
    </source>
</evidence>
<comment type="function">
    <text evidence="7">Low-potential electron donor to a number of redox enzymes.</text>
</comment>
<evidence type="ECO:0000256" key="3">
    <source>
        <dbReference type="ARBA" id="ARBA00022448"/>
    </source>
</evidence>
<dbReference type="InterPro" id="IPR008254">
    <property type="entry name" value="Flavodoxin/NO_synth"/>
</dbReference>
<dbReference type="InterPro" id="IPR050619">
    <property type="entry name" value="Flavodoxin"/>
</dbReference>
<dbReference type="InterPro" id="IPR010086">
    <property type="entry name" value="Flavodoxin_lc"/>
</dbReference>
<dbReference type="PANTHER" id="PTHR42809">
    <property type="entry name" value="FLAVODOXIN 2"/>
    <property type="match status" value="1"/>
</dbReference>
<dbReference type="STRING" id="877500.GCA_000935065_00411"/>
<feature type="domain" description="Flavodoxin-like" evidence="8">
    <location>
        <begin position="4"/>
        <end position="161"/>
    </location>
</feature>
<dbReference type="NCBIfam" id="NF006738">
    <property type="entry name" value="PRK09267.1-4"/>
    <property type="match status" value="1"/>
</dbReference>
<dbReference type="NCBIfam" id="NF006739">
    <property type="entry name" value="PRK09267.1-5"/>
    <property type="match status" value="1"/>
</dbReference>
<evidence type="ECO:0000256" key="4">
    <source>
        <dbReference type="ARBA" id="ARBA00022630"/>
    </source>
</evidence>
<organism evidence="9 10">
    <name type="scientific">Halarcobacter anaerophilus</name>
    <dbReference type="NCBI Taxonomy" id="877500"/>
    <lineage>
        <taxon>Bacteria</taxon>
        <taxon>Pseudomonadati</taxon>
        <taxon>Campylobacterota</taxon>
        <taxon>Epsilonproteobacteria</taxon>
        <taxon>Campylobacterales</taxon>
        <taxon>Arcobacteraceae</taxon>
        <taxon>Halarcobacter</taxon>
    </lineage>
</organism>
<dbReference type="InterPro" id="IPR029039">
    <property type="entry name" value="Flavoprotein-like_sf"/>
</dbReference>
<dbReference type="PIRSF" id="PIRSF038996">
    <property type="entry name" value="FldA"/>
    <property type="match status" value="1"/>
</dbReference>
<dbReference type="SUPFAM" id="SSF52218">
    <property type="entry name" value="Flavoproteins"/>
    <property type="match status" value="1"/>
</dbReference>
<keyword evidence="5 7" id="KW-0288">FMN</keyword>
<evidence type="ECO:0000256" key="2">
    <source>
        <dbReference type="ARBA" id="ARBA00005267"/>
    </source>
</evidence>
<dbReference type="GO" id="GO:0010181">
    <property type="term" value="F:FMN binding"/>
    <property type="evidence" value="ECO:0007669"/>
    <property type="project" value="UniProtKB-UniRule"/>
</dbReference>
<evidence type="ECO:0000256" key="1">
    <source>
        <dbReference type="ARBA" id="ARBA00001917"/>
    </source>
</evidence>
<dbReference type="GO" id="GO:0009055">
    <property type="term" value="F:electron transfer activity"/>
    <property type="evidence" value="ECO:0007669"/>
    <property type="project" value="UniProtKB-UniRule"/>
</dbReference>
<evidence type="ECO:0000313" key="10">
    <source>
        <dbReference type="Proteomes" id="UP000290191"/>
    </source>
</evidence>